<evidence type="ECO:0000256" key="1">
    <source>
        <dbReference type="SAM" id="Phobius"/>
    </source>
</evidence>
<dbReference type="EMBL" id="DXFW01000012">
    <property type="protein sequence ID" value="HIX05332.1"/>
    <property type="molecule type" value="Genomic_DNA"/>
</dbReference>
<comment type="caution">
    <text evidence="2">The sequence shown here is derived from an EMBL/GenBank/DDBJ whole genome shotgun (WGS) entry which is preliminary data.</text>
</comment>
<feature type="transmembrane region" description="Helical" evidence="1">
    <location>
        <begin position="338"/>
        <end position="357"/>
    </location>
</feature>
<feature type="transmembrane region" description="Helical" evidence="1">
    <location>
        <begin position="18"/>
        <end position="35"/>
    </location>
</feature>
<keyword evidence="1" id="KW-0812">Transmembrane</keyword>
<evidence type="ECO:0000313" key="2">
    <source>
        <dbReference type="EMBL" id="HIX05332.1"/>
    </source>
</evidence>
<sequence length="618" mass="68895">MDLFRCESKKLLIHQKGLLILLAFMIAAVVFWVITDSPAAPDMELYRASYEKEVSRVEGALTKEKRNWIENAFSESFRAKQQLPQLYQAYYAGYLSAEEFEAQKITLQESAARYQGLNVLYEQYMYVRGSESNRWLFYTNGWDALLSKDVPNFFFIAAMVLLLLPLLCGEYGCEMDRLLLSTGYGSSVMGRQKCLLAILLAAGSSLAFEILRLVFCALKYGLPCPNAPIQSLQTFENCVFDVSLGNALVIILCIRMAGAVFLASFILAAAALTRNYALACLVVFSALLLPWLGLPDTLQYRLPIPLSWLRASGIFRGDEAAPSAEEELLFRHLAPNELLAHIAAACLLTALFLAVVLKRGRNALAPFGRAGRMLRFLPLLLVFLLSACGYSADTSVASLPFNSCRAASFCGDGFTVDAASGTDIVVKFFDGREESLLRSPFRGTQDILPAIYGTQDSVVCLVSYMVPEDLIRLSERKNRAIYRLIRVDLSSFDETVLFEAEASMENKWAFLDEARTFFLDEKNIYFILPQEVRQVDRRTHTVTALEIPTNKNVAFDGKKIFYLNEASCLSSYDPATGSTEIWEDVAAGDFVLGPGGVSYTDLRKGGKRCFRLLDEPEP</sequence>
<feature type="transmembrane region" description="Helical" evidence="1">
    <location>
        <begin position="194"/>
        <end position="215"/>
    </location>
</feature>
<reference evidence="2" key="1">
    <citation type="journal article" date="2021" name="PeerJ">
        <title>Extensive microbial diversity within the chicken gut microbiome revealed by metagenomics and culture.</title>
        <authorList>
            <person name="Gilroy R."/>
            <person name="Ravi A."/>
            <person name="Getino M."/>
            <person name="Pursley I."/>
            <person name="Horton D.L."/>
            <person name="Alikhan N.F."/>
            <person name="Baker D."/>
            <person name="Gharbi K."/>
            <person name="Hall N."/>
            <person name="Watson M."/>
            <person name="Adriaenssens E.M."/>
            <person name="Foster-Nyarko E."/>
            <person name="Jarju S."/>
            <person name="Secka A."/>
            <person name="Antonio M."/>
            <person name="Oren A."/>
            <person name="Chaudhuri R.R."/>
            <person name="La Ragione R."/>
            <person name="Hildebrand F."/>
            <person name="Pallen M.J."/>
        </authorList>
    </citation>
    <scope>NUCLEOTIDE SEQUENCE</scope>
    <source>
        <strain evidence="2">2239</strain>
    </source>
</reference>
<reference evidence="2" key="2">
    <citation type="submission" date="2021-04" db="EMBL/GenBank/DDBJ databases">
        <authorList>
            <person name="Gilroy R."/>
        </authorList>
    </citation>
    <scope>NUCLEOTIDE SEQUENCE</scope>
    <source>
        <strain evidence="2">2239</strain>
    </source>
</reference>
<feature type="transmembrane region" description="Helical" evidence="1">
    <location>
        <begin position="276"/>
        <end position="294"/>
    </location>
</feature>
<gene>
    <name evidence="2" type="ORF">H9865_04380</name>
</gene>
<protein>
    <recommendedName>
        <fullName evidence="4">ABC-2 family transporter protein</fullName>
    </recommendedName>
</protein>
<dbReference type="AlphaFoldDB" id="A0A9D1V3D1"/>
<evidence type="ECO:0000313" key="3">
    <source>
        <dbReference type="Proteomes" id="UP000824193"/>
    </source>
</evidence>
<name>A0A9D1V3D1_9FIRM</name>
<keyword evidence="1" id="KW-0472">Membrane</keyword>
<organism evidence="2 3">
    <name type="scientific">Candidatus Allofournierella pullicola</name>
    <dbReference type="NCBI Taxonomy" id="2838596"/>
    <lineage>
        <taxon>Bacteria</taxon>
        <taxon>Bacillati</taxon>
        <taxon>Bacillota</taxon>
        <taxon>Clostridia</taxon>
        <taxon>Eubacteriales</taxon>
        <taxon>Oscillospiraceae</taxon>
        <taxon>Allofournierella</taxon>
    </lineage>
</organism>
<feature type="transmembrane region" description="Helical" evidence="1">
    <location>
        <begin position="373"/>
        <end position="392"/>
    </location>
</feature>
<evidence type="ECO:0008006" key="4">
    <source>
        <dbReference type="Google" id="ProtNLM"/>
    </source>
</evidence>
<feature type="transmembrane region" description="Helical" evidence="1">
    <location>
        <begin position="247"/>
        <end position="269"/>
    </location>
</feature>
<keyword evidence="1" id="KW-1133">Transmembrane helix</keyword>
<dbReference type="Proteomes" id="UP000824193">
    <property type="component" value="Unassembled WGS sequence"/>
</dbReference>
<proteinExistence type="predicted"/>
<accession>A0A9D1V3D1</accession>
<feature type="transmembrane region" description="Helical" evidence="1">
    <location>
        <begin position="153"/>
        <end position="173"/>
    </location>
</feature>